<keyword evidence="15" id="KW-1185">Reference proteome</keyword>
<dbReference type="GO" id="GO:0004818">
    <property type="term" value="F:glutamate-tRNA ligase activity"/>
    <property type="evidence" value="ECO:0007669"/>
    <property type="project" value="UniProtKB-EC"/>
</dbReference>
<dbReference type="PRINTS" id="PR00987">
    <property type="entry name" value="TRNASYNTHGLU"/>
</dbReference>
<evidence type="ECO:0000256" key="7">
    <source>
        <dbReference type="ARBA" id="ARBA00022917"/>
    </source>
</evidence>
<dbReference type="AlphaFoldDB" id="A0A066WIA4"/>
<dbReference type="InterPro" id="IPR020751">
    <property type="entry name" value="aa-tRNA-synth_I_codon-bd_sub2"/>
</dbReference>
<evidence type="ECO:0000256" key="9">
    <source>
        <dbReference type="ARBA" id="ARBA00030865"/>
    </source>
</evidence>
<evidence type="ECO:0000259" key="13">
    <source>
        <dbReference type="Pfam" id="PF19269"/>
    </source>
</evidence>
<dbReference type="SUPFAM" id="SSF52374">
    <property type="entry name" value="Nucleotidylyl transferase"/>
    <property type="match status" value="1"/>
</dbReference>
<dbReference type="InterPro" id="IPR008925">
    <property type="entry name" value="aa_tRNA-synth_I_cd-bd_sf"/>
</dbReference>
<dbReference type="GO" id="GO:0005739">
    <property type="term" value="C:mitochondrion"/>
    <property type="evidence" value="ECO:0007669"/>
    <property type="project" value="UniProtKB-SubCell"/>
</dbReference>
<dbReference type="FunCoup" id="A0A066WIA4">
    <property type="interactions" value="346"/>
</dbReference>
<evidence type="ECO:0000256" key="1">
    <source>
        <dbReference type="ARBA" id="ARBA00004173"/>
    </source>
</evidence>
<dbReference type="InterPro" id="IPR000924">
    <property type="entry name" value="Glu/Gln-tRNA-synth"/>
</dbReference>
<dbReference type="SUPFAM" id="SSF48163">
    <property type="entry name" value="An anticodon-binding domain of class I aminoacyl-tRNA synthetases"/>
    <property type="match status" value="1"/>
</dbReference>
<dbReference type="InterPro" id="IPR045462">
    <property type="entry name" value="aa-tRNA-synth_I_cd-bd"/>
</dbReference>
<evidence type="ECO:0000256" key="6">
    <source>
        <dbReference type="ARBA" id="ARBA00022840"/>
    </source>
</evidence>
<evidence type="ECO:0000313" key="14">
    <source>
        <dbReference type="EMBL" id="KDN50400.1"/>
    </source>
</evidence>
<dbReference type="InterPro" id="IPR001412">
    <property type="entry name" value="aa-tRNA-synth_I_CS"/>
</dbReference>
<protein>
    <recommendedName>
        <fullName evidence="10">Glutamate--tRNA ligase, mitochondrial</fullName>
        <ecNumber evidence="3">6.1.1.17</ecNumber>
    </recommendedName>
    <alternativeName>
        <fullName evidence="9">Glutamyl-tRNA synthetase</fullName>
    </alternativeName>
</protein>
<dbReference type="GO" id="GO:0008270">
    <property type="term" value="F:zinc ion binding"/>
    <property type="evidence" value="ECO:0007669"/>
    <property type="project" value="InterPro"/>
</dbReference>
<dbReference type="GO" id="GO:0000049">
    <property type="term" value="F:tRNA binding"/>
    <property type="evidence" value="ECO:0007669"/>
    <property type="project" value="InterPro"/>
</dbReference>
<feature type="domain" description="Glutamyl/glutaminyl-tRNA synthetase class Ib catalytic" evidence="12">
    <location>
        <begin position="63"/>
        <end position="385"/>
    </location>
</feature>
<dbReference type="GO" id="GO:0005524">
    <property type="term" value="F:ATP binding"/>
    <property type="evidence" value="ECO:0007669"/>
    <property type="project" value="UniProtKB-KW"/>
</dbReference>
<dbReference type="InterPro" id="IPR020058">
    <property type="entry name" value="Glu/Gln-tRNA-synth_Ib_cat-dom"/>
</dbReference>
<dbReference type="GeneID" id="25263157"/>
<dbReference type="HAMAP" id="MF_00022">
    <property type="entry name" value="Glu_tRNA_synth_type1"/>
    <property type="match status" value="1"/>
</dbReference>
<dbReference type="STRING" id="1037660.A0A066WIA4"/>
<evidence type="ECO:0000256" key="10">
    <source>
        <dbReference type="ARBA" id="ARBA00072917"/>
    </source>
</evidence>
<keyword evidence="4 11" id="KW-0436">Ligase</keyword>
<dbReference type="PROSITE" id="PS00178">
    <property type="entry name" value="AA_TRNA_LIGASE_I"/>
    <property type="match status" value="1"/>
</dbReference>
<dbReference type="EC" id="6.1.1.17" evidence="3"/>
<dbReference type="Gene3D" id="3.40.50.620">
    <property type="entry name" value="HUPs"/>
    <property type="match status" value="1"/>
</dbReference>
<keyword evidence="8 11" id="KW-0030">Aminoacyl-tRNA synthetase</keyword>
<dbReference type="PANTHER" id="PTHR43311:SF2">
    <property type="entry name" value="GLUTAMATE--TRNA LIGASE, MITOCHONDRIAL-RELATED"/>
    <property type="match status" value="1"/>
</dbReference>
<evidence type="ECO:0000256" key="3">
    <source>
        <dbReference type="ARBA" id="ARBA00012835"/>
    </source>
</evidence>
<sequence>MASLRAQFGLAPRLSGQLLWHSDQRCFSCSAALMRHQKAALLASCNAIASRSLSTENGAGRPRLRFAPSPTGNLHLGGLRTALLNHLYARSTGGSWVLRIEDTDQNRFVPGSIEALQDALQWAGLKWDEGPSKGGKFGPYIQSKRLETYRDWAQRLIDQGDAYYDFRPAADRSALAAGASVRRTVREKYTPPDEEQARDMMRDGKAYSIRLKFAPQSVEHHDLVFGKMTFPPDHDAEDPVLLKQDGCPTYHLASVIDDHLMQITHVFRGEEWLPSLPKHLVLYKALGLQPPQFAHLPLLMNEDGSKLSKRSGHASVDDYRKMGYEPEALVNFIALMGYNHHGEQRNGQEGEQHETDVMSMKDFIQSFDISRISQSRAVLNLPKLDFLNRHHLRARIEAKSTPAHQDLLDRLRGGLQEKYHLKPDEVTDAQLRSILHLISDRANTLPQIVEGAKVVFTLPDWSTSTAVKMRKSVPDDTYRTAVRLTIEALASRDDNVAACASAIASMLDDVGAQLLHNLSSDHIGEGGAAAAAGGTAPGKGKGTLMKPLRHALTGERAGPTVPDLVATLGKQASLERLRAALGHDGRLAA</sequence>
<keyword evidence="5 11" id="KW-0547">Nucleotide-binding</keyword>
<dbReference type="InterPro" id="IPR033910">
    <property type="entry name" value="GluRS_core"/>
</dbReference>
<evidence type="ECO:0000256" key="4">
    <source>
        <dbReference type="ARBA" id="ARBA00022598"/>
    </source>
</evidence>
<evidence type="ECO:0000256" key="5">
    <source>
        <dbReference type="ARBA" id="ARBA00022741"/>
    </source>
</evidence>
<dbReference type="EMBL" id="JMSN01000019">
    <property type="protein sequence ID" value="KDN50400.1"/>
    <property type="molecule type" value="Genomic_DNA"/>
</dbReference>
<dbReference type="HOGENOM" id="CLU_015768_6_3_1"/>
<dbReference type="OMA" id="CLEWAGI"/>
<dbReference type="GO" id="GO:0006424">
    <property type="term" value="P:glutamyl-tRNA aminoacylation"/>
    <property type="evidence" value="ECO:0007669"/>
    <property type="project" value="InterPro"/>
</dbReference>
<comment type="caution">
    <text evidence="14">The sequence shown here is derived from an EMBL/GenBank/DDBJ whole genome shotgun (WGS) entry which is preliminary data.</text>
</comment>
<dbReference type="Proteomes" id="UP000027361">
    <property type="component" value="Unassembled WGS sequence"/>
</dbReference>
<dbReference type="NCBIfam" id="TIGR00464">
    <property type="entry name" value="gltX_bact"/>
    <property type="match status" value="1"/>
</dbReference>
<dbReference type="InParanoid" id="A0A066WIA4"/>
<dbReference type="PANTHER" id="PTHR43311">
    <property type="entry name" value="GLUTAMATE--TRNA LIGASE"/>
    <property type="match status" value="1"/>
</dbReference>
<comment type="similarity">
    <text evidence="2">Belongs to the class-I aminoacyl-tRNA synthetase family. Glutamate--tRNA ligase type 1 subfamily.</text>
</comment>
<dbReference type="InterPro" id="IPR004527">
    <property type="entry name" value="Glu-tRNA-ligase_bac/mito"/>
</dbReference>
<keyword evidence="6 11" id="KW-0067">ATP-binding</keyword>
<gene>
    <name evidence="14" type="ORF">K437DRAFT_244966</name>
</gene>
<evidence type="ECO:0000256" key="2">
    <source>
        <dbReference type="ARBA" id="ARBA00007894"/>
    </source>
</evidence>
<dbReference type="RefSeq" id="XP_013244525.1">
    <property type="nucleotide sequence ID" value="XM_013389071.1"/>
</dbReference>
<evidence type="ECO:0000256" key="8">
    <source>
        <dbReference type="ARBA" id="ARBA00023146"/>
    </source>
</evidence>
<dbReference type="InterPro" id="IPR014729">
    <property type="entry name" value="Rossmann-like_a/b/a_fold"/>
</dbReference>
<dbReference type="Pfam" id="PF00749">
    <property type="entry name" value="tRNA-synt_1c"/>
    <property type="match status" value="1"/>
</dbReference>
<accession>A0A066WIA4</accession>
<organism evidence="14 15">
    <name type="scientific">Tilletiaria anomala (strain ATCC 24038 / CBS 436.72 / UBC 951)</name>
    <dbReference type="NCBI Taxonomy" id="1037660"/>
    <lineage>
        <taxon>Eukaryota</taxon>
        <taxon>Fungi</taxon>
        <taxon>Dikarya</taxon>
        <taxon>Basidiomycota</taxon>
        <taxon>Ustilaginomycotina</taxon>
        <taxon>Exobasidiomycetes</taxon>
        <taxon>Georgefischeriales</taxon>
        <taxon>Tilletiariaceae</taxon>
        <taxon>Tilletiaria</taxon>
    </lineage>
</organism>
<dbReference type="Gene3D" id="1.10.10.350">
    <property type="match status" value="1"/>
</dbReference>
<evidence type="ECO:0000256" key="11">
    <source>
        <dbReference type="RuleBase" id="RU363037"/>
    </source>
</evidence>
<proteinExistence type="inferred from homology"/>
<dbReference type="Pfam" id="PF19269">
    <property type="entry name" value="Anticodon_2"/>
    <property type="match status" value="1"/>
</dbReference>
<dbReference type="InterPro" id="IPR049940">
    <property type="entry name" value="GluQ/Sye"/>
</dbReference>
<feature type="domain" description="Aminoacyl-tRNA synthetase class I anticodon-binding" evidence="13">
    <location>
        <begin position="538"/>
        <end position="581"/>
    </location>
</feature>
<name>A0A066WIA4_TILAU</name>
<dbReference type="FunFam" id="3.40.50.620:FF:000045">
    <property type="entry name" value="Glutamate--tRNA ligase, mitochondrial"/>
    <property type="match status" value="1"/>
</dbReference>
<dbReference type="OrthoDB" id="428822at2759"/>
<keyword evidence="7 11" id="KW-0648">Protein biosynthesis</keyword>
<evidence type="ECO:0000313" key="15">
    <source>
        <dbReference type="Proteomes" id="UP000027361"/>
    </source>
</evidence>
<comment type="subcellular location">
    <subcellularLocation>
        <location evidence="1">Mitochondrion</location>
    </subcellularLocation>
</comment>
<dbReference type="CDD" id="cd00808">
    <property type="entry name" value="GluRS_core"/>
    <property type="match status" value="1"/>
</dbReference>
<reference evidence="14 15" key="1">
    <citation type="submission" date="2014-05" db="EMBL/GenBank/DDBJ databases">
        <title>Draft genome sequence of a rare smut relative, Tilletiaria anomala UBC 951.</title>
        <authorList>
            <consortium name="DOE Joint Genome Institute"/>
            <person name="Toome M."/>
            <person name="Kuo A."/>
            <person name="Henrissat B."/>
            <person name="Lipzen A."/>
            <person name="Tritt A."/>
            <person name="Yoshinaga Y."/>
            <person name="Zane M."/>
            <person name="Barry K."/>
            <person name="Grigoriev I.V."/>
            <person name="Spatafora J.W."/>
            <person name="Aimea M.C."/>
        </authorList>
    </citation>
    <scope>NUCLEOTIDE SEQUENCE [LARGE SCALE GENOMIC DNA]</scope>
    <source>
        <strain evidence="14 15">UBC 951</strain>
    </source>
</reference>
<evidence type="ECO:0000259" key="12">
    <source>
        <dbReference type="Pfam" id="PF00749"/>
    </source>
</evidence>